<organism evidence="1">
    <name type="scientific">Fervidicoccus fontis</name>
    <dbReference type="NCBI Taxonomy" id="683846"/>
    <lineage>
        <taxon>Archaea</taxon>
        <taxon>Thermoproteota</taxon>
        <taxon>Thermoprotei</taxon>
        <taxon>Fervidicoccales</taxon>
        <taxon>Fervidicoccaceae</taxon>
        <taxon>Fervidicoccus</taxon>
    </lineage>
</organism>
<dbReference type="AlphaFoldDB" id="A0A7J3ZKC1"/>
<evidence type="ECO:0000313" key="1">
    <source>
        <dbReference type="EMBL" id="HHQ80454.1"/>
    </source>
</evidence>
<gene>
    <name evidence="1" type="ORF">ENM78_03215</name>
</gene>
<dbReference type="EMBL" id="DRZC01000041">
    <property type="protein sequence ID" value="HHQ80454.1"/>
    <property type="molecule type" value="Genomic_DNA"/>
</dbReference>
<accession>A0A7J3ZKC1</accession>
<proteinExistence type="predicted"/>
<name>A0A7J3ZKC1_9CREN</name>
<sequence length="107" mass="11565">MWSSLSQLVPGRAIYLAYLALHETGAPAVRAASIRRRVAVWSDEDVAEAASIATVLLETARDVDLGLRQPQGLTRFVQGASSSPEAVASRELAIRTLLNLLPRAWVV</sequence>
<reference evidence="1" key="1">
    <citation type="journal article" date="2020" name="mSystems">
        <title>Genome- and Community-Level Interaction Insights into Carbon Utilization and Element Cycling Functions of Hydrothermarchaeota in Hydrothermal Sediment.</title>
        <authorList>
            <person name="Zhou Z."/>
            <person name="Liu Y."/>
            <person name="Xu W."/>
            <person name="Pan J."/>
            <person name="Luo Z.H."/>
            <person name="Li M."/>
        </authorList>
    </citation>
    <scope>NUCLEOTIDE SEQUENCE [LARGE SCALE GENOMIC DNA]</scope>
    <source>
        <strain evidence="1">SpSt-1116</strain>
    </source>
</reference>
<comment type="caution">
    <text evidence="1">The sequence shown here is derived from an EMBL/GenBank/DDBJ whole genome shotgun (WGS) entry which is preliminary data.</text>
</comment>
<protein>
    <submittedName>
        <fullName evidence="1">Uncharacterized protein</fullName>
    </submittedName>
</protein>